<dbReference type="PANTHER" id="PTHR42711">
    <property type="entry name" value="ABC TRANSPORTER ATP-BINDING PROTEIN"/>
    <property type="match status" value="1"/>
</dbReference>
<protein>
    <submittedName>
        <fullName evidence="7">ABC transporter ATP-binding protein</fullName>
    </submittedName>
</protein>
<keyword evidence="1" id="KW-0813">Transport</keyword>
<dbReference type="InterPro" id="IPR027417">
    <property type="entry name" value="P-loop_NTPase"/>
</dbReference>
<dbReference type="InterPro" id="IPR017871">
    <property type="entry name" value="ABC_transporter-like_CS"/>
</dbReference>
<keyword evidence="5" id="KW-1133">Transmembrane helix</keyword>
<dbReference type="InterPro" id="IPR003593">
    <property type="entry name" value="AAA+_ATPase"/>
</dbReference>
<feature type="region of interest" description="Disordered" evidence="4">
    <location>
        <begin position="169"/>
        <end position="201"/>
    </location>
</feature>
<evidence type="ECO:0000256" key="1">
    <source>
        <dbReference type="ARBA" id="ARBA00022448"/>
    </source>
</evidence>
<name>Q67NX9_SYMTH</name>
<keyword evidence="2" id="KW-0547">Nucleotide-binding</keyword>
<dbReference type="Gene3D" id="3.40.50.300">
    <property type="entry name" value="P-loop containing nucleotide triphosphate hydrolases"/>
    <property type="match status" value="1"/>
</dbReference>
<organism evidence="7 8">
    <name type="scientific">Symbiobacterium thermophilum (strain DSM 24528 / JCM 14929 / IAM 14863 / T)</name>
    <dbReference type="NCBI Taxonomy" id="292459"/>
    <lineage>
        <taxon>Bacteria</taxon>
        <taxon>Bacillati</taxon>
        <taxon>Bacillota</taxon>
        <taxon>Clostridia</taxon>
        <taxon>Eubacteriales</taxon>
        <taxon>Symbiobacteriaceae</taxon>
        <taxon>Symbiobacterium</taxon>
    </lineage>
</organism>
<gene>
    <name evidence="7" type="ordered locus">STH1629</name>
</gene>
<reference evidence="7 8" key="1">
    <citation type="journal article" date="2004" name="Nucleic Acids Res.">
        <title>Genome sequence of Symbiobacterium thermophilum, an uncultivable bacterium that depends on microbial commensalism.</title>
        <authorList>
            <person name="Ueda K."/>
            <person name="Yamashita A."/>
            <person name="Ishikawa J."/>
            <person name="Shimada M."/>
            <person name="Watsuji T."/>
            <person name="Morimura K."/>
            <person name="Ikeda H."/>
            <person name="Hattori M."/>
            <person name="Beppu T."/>
        </authorList>
    </citation>
    <scope>NUCLEOTIDE SEQUENCE [LARGE SCALE GENOMIC DNA]</scope>
    <source>
        <strain evidence="8">T / IAM 14863</strain>
    </source>
</reference>
<feature type="transmembrane region" description="Helical" evidence="5">
    <location>
        <begin position="43"/>
        <end position="61"/>
    </location>
</feature>
<dbReference type="Proteomes" id="UP000000417">
    <property type="component" value="Chromosome"/>
</dbReference>
<evidence type="ECO:0000259" key="6">
    <source>
        <dbReference type="PROSITE" id="PS50893"/>
    </source>
</evidence>
<feature type="transmembrane region" description="Helical" evidence="5">
    <location>
        <begin position="20"/>
        <end position="37"/>
    </location>
</feature>
<feature type="domain" description="ABC transporter" evidence="6">
    <location>
        <begin position="209"/>
        <end position="439"/>
    </location>
</feature>
<dbReference type="RefSeq" id="WP_011195758.1">
    <property type="nucleotide sequence ID" value="NC_006177.1"/>
</dbReference>
<dbReference type="GO" id="GO:0016887">
    <property type="term" value="F:ATP hydrolysis activity"/>
    <property type="evidence" value="ECO:0007669"/>
    <property type="project" value="InterPro"/>
</dbReference>
<accession>Q67NX9</accession>
<dbReference type="eggNOG" id="COG1131">
    <property type="taxonomic scope" value="Bacteria"/>
</dbReference>
<keyword evidence="5" id="KW-0812">Transmembrane</keyword>
<dbReference type="EMBL" id="AP006840">
    <property type="protein sequence ID" value="BAD40614.1"/>
    <property type="molecule type" value="Genomic_DNA"/>
</dbReference>
<evidence type="ECO:0000313" key="8">
    <source>
        <dbReference type="Proteomes" id="UP000000417"/>
    </source>
</evidence>
<evidence type="ECO:0000256" key="3">
    <source>
        <dbReference type="ARBA" id="ARBA00022840"/>
    </source>
</evidence>
<dbReference type="InterPro" id="IPR003439">
    <property type="entry name" value="ABC_transporter-like_ATP-bd"/>
</dbReference>
<dbReference type="AlphaFoldDB" id="Q67NX9"/>
<evidence type="ECO:0000256" key="2">
    <source>
        <dbReference type="ARBA" id="ARBA00022741"/>
    </source>
</evidence>
<dbReference type="SMART" id="SM00382">
    <property type="entry name" value="AAA"/>
    <property type="match status" value="1"/>
</dbReference>
<dbReference type="KEGG" id="sth:STH1629"/>
<dbReference type="STRING" id="292459.STH1629"/>
<dbReference type="CDD" id="cd03230">
    <property type="entry name" value="ABC_DR_subfamily_A"/>
    <property type="match status" value="1"/>
</dbReference>
<dbReference type="PROSITE" id="PS00211">
    <property type="entry name" value="ABC_TRANSPORTER_1"/>
    <property type="match status" value="1"/>
</dbReference>
<dbReference type="GO" id="GO:0005524">
    <property type="term" value="F:ATP binding"/>
    <property type="evidence" value="ECO:0007669"/>
    <property type="project" value="UniProtKB-KW"/>
</dbReference>
<dbReference type="PANTHER" id="PTHR42711:SF16">
    <property type="entry name" value="ABC TRANSPORTER ATP-BINDING PROTEIN"/>
    <property type="match status" value="1"/>
</dbReference>
<sequence length="453" mass="48479">MERFTYTRTGQALKNKYSSLILLSLADLVAWVIPPLLMPRPAGLWVGAGGLVATLAVYWWLTASLRTCHVLDGDRLILRMGRSALAVDLADVESARMAGHGLRVPGEAGVMYAPRTDTLFMVADHRQLVSVDLSRPYAMKVPGQGICQFTRIVLSLDEPERFLQAVAGRRGQVHLDRPQPAAGGEGRPGATSPAPPVVSEGPAPGGAALALEGLVKRFGGFTAVAGVDLAVRYGEIVAFLGSNGAGKSTTIRMATGLVRPSAGRVLVEGRDLWAEGAPVRRLLGYVPDTPLLYESLTAREFLWLMAGLYGLSRVEGRRRADELLRQVGMERWADYPIRAFSLGMKRKMAIAAALVHRPRVLLLDEVTNGLDPRAAREVKDFIRQAAGEGAAVLLTTHALDVARELADRIAILHGGRLRAVGDLEALRSAAGLPGAGLEELFLALTAEAEGVSA</sequence>
<keyword evidence="3 7" id="KW-0067">ATP-binding</keyword>
<dbReference type="PROSITE" id="PS50893">
    <property type="entry name" value="ABC_TRANSPORTER_2"/>
    <property type="match status" value="1"/>
</dbReference>
<evidence type="ECO:0000256" key="5">
    <source>
        <dbReference type="SAM" id="Phobius"/>
    </source>
</evidence>
<keyword evidence="8" id="KW-1185">Reference proteome</keyword>
<evidence type="ECO:0000256" key="4">
    <source>
        <dbReference type="SAM" id="MobiDB-lite"/>
    </source>
</evidence>
<dbReference type="InterPro" id="IPR050763">
    <property type="entry name" value="ABC_transporter_ATP-binding"/>
</dbReference>
<dbReference type="HOGENOM" id="CLU_603988_0_0_9"/>
<keyword evidence="5" id="KW-0472">Membrane</keyword>
<dbReference type="SUPFAM" id="SSF52540">
    <property type="entry name" value="P-loop containing nucleoside triphosphate hydrolases"/>
    <property type="match status" value="1"/>
</dbReference>
<proteinExistence type="predicted"/>
<evidence type="ECO:0000313" key="7">
    <source>
        <dbReference type="EMBL" id="BAD40614.1"/>
    </source>
</evidence>
<dbReference type="Pfam" id="PF00005">
    <property type="entry name" value="ABC_tran"/>
    <property type="match status" value="1"/>
</dbReference>